<dbReference type="AlphaFoldDB" id="A0A917L4F3"/>
<proteinExistence type="predicted"/>
<dbReference type="Gene3D" id="2.60.40.1180">
    <property type="entry name" value="Golgi alpha-mannosidase II"/>
    <property type="match status" value="1"/>
</dbReference>
<protein>
    <submittedName>
        <fullName evidence="1">Uncharacterized protein</fullName>
    </submittedName>
</protein>
<dbReference type="InterPro" id="IPR013780">
    <property type="entry name" value="Glyco_hydro_b"/>
</dbReference>
<keyword evidence="2" id="KW-1185">Reference proteome</keyword>
<evidence type="ECO:0000313" key="1">
    <source>
        <dbReference type="EMBL" id="GGJ44139.1"/>
    </source>
</evidence>
<organism evidence="1 2">
    <name type="scientific">Streptomyces lacrimifluminis</name>
    <dbReference type="NCBI Taxonomy" id="1500077"/>
    <lineage>
        <taxon>Bacteria</taxon>
        <taxon>Bacillati</taxon>
        <taxon>Actinomycetota</taxon>
        <taxon>Actinomycetes</taxon>
        <taxon>Kitasatosporales</taxon>
        <taxon>Streptomycetaceae</taxon>
        <taxon>Streptomyces</taxon>
    </lineage>
</organism>
<dbReference type="RefSeq" id="WP_189149285.1">
    <property type="nucleotide sequence ID" value="NZ_BAABER010000026.1"/>
</dbReference>
<sequence length="52" mass="5782">MPEGTWTNILTGTQITGPRWAQEQHDFHTLSLPTRPDSVIPLAADDQRPVSV</sequence>
<dbReference type="Proteomes" id="UP000625682">
    <property type="component" value="Unassembled WGS sequence"/>
</dbReference>
<accession>A0A917L4F3</accession>
<reference evidence="1" key="1">
    <citation type="journal article" date="2014" name="Int. J. Syst. Evol. Microbiol.">
        <title>Complete genome sequence of Corynebacterium casei LMG S-19264T (=DSM 44701T), isolated from a smear-ripened cheese.</title>
        <authorList>
            <consortium name="US DOE Joint Genome Institute (JGI-PGF)"/>
            <person name="Walter F."/>
            <person name="Albersmeier A."/>
            <person name="Kalinowski J."/>
            <person name="Ruckert C."/>
        </authorList>
    </citation>
    <scope>NUCLEOTIDE SEQUENCE</scope>
    <source>
        <strain evidence="1">CGMCC 4.7272</strain>
    </source>
</reference>
<comment type="caution">
    <text evidence="1">The sequence shown here is derived from an EMBL/GenBank/DDBJ whole genome shotgun (WGS) entry which is preliminary data.</text>
</comment>
<name>A0A917L4F3_9ACTN</name>
<dbReference type="EMBL" id="BMMU01000015">
    <property type="protein sequence ID" value="GGJ44139.1"/>
    <property type="molecule type" value="Genomic_DNA"/>
</dbReference>
<reference evidence="1" key="2">
    <citation type="submission" date="2020-09" db="EMBL/GenBank/DDBJ databases">
        <authorList>
            <person name="Sun Q."/>
            <person name="Zhou Y."/>
        </authorList>
    </citation>
    <scope>NUCLEOTIDE SEQUENCE</scope>
    <source>
        <strain evidence="1">CGMCC 4.7272</strain>
    </source>
</reference>
<evidence type="ECO:0000313" key="2">
    <source>
        <dbReference type="Proteomes" id="UP000625682"/>
    </source>
</evidence>
<gene>
    <name evidence="1" type="ORF">GCM10012282_46320</name>
</gene>